<feature type="binding site" evidence="3">
    <location>
        <position position="315"/>
    </location>
    <ligand>
        <name>Zn(2+)</name>
        <dbReference type="ChEBI" id="CHEBI:29105"/>
    </ligand>
</feature>
<dbReference type="EMBL" id="JROM01000041">
    <property type="protein sequence ID" value="KHE74040.1"/>
    <property type="molecule type" value="Genomic_DNA"/>
</dbReference>
<dbReference type="NCBIfam" id="TIGR00157">
    <property type="entry name" value="ribosome small subunit-dependent GTPase A"/>
    <property type="match status" value="1"/>
</dbReference>
<feature type="binding site" evidence="3">
    <location>
        <begin position="161"/>
        <end position="164"/>
    </location>
    <ligand>
        <name>GTP</name>
        <dbReference type="ChEBI" id="CHEBI:37565"/>
    </ligand>
</feature>
<dbReference type="PROSITE" id="PS51721">
    <property type="entry name" value="G_CP"/>
    <property type="match status" value="1"/>
</dbReference>
<reference evidence="7 8" key="1">
    <citation type="submission" date="2014-09" db="EMBL/GenBank/DDBJ databases">
        <title>High-quality draft genome sequence of Kocuria marina SO9-6, an actinobacterium isolated from a copper mine.</title>
        <authorList>
            <person name="Castro D.B."/>
            <person name="Pereira L.B."/>
            <person name="Silva M.V."/>
            <person name="Silva B.P."/>
            <person name="Zanardi B.R."/>
            <person name="Carlos C."/>
            <person name="Belgini D.R."/>
            <person name="Limache E.G."/>
            <person name="Lacerda G.V."/>
            <person name="Nery M.B."/>
            <person name="Gomes M.B."/>
            <person name="Souza S."/>
            <person name="Silva T.M."/>
            <person name="Rodrigues V.D."/>
            <person name="Paulino L.C."/>
            <person name="Vicentini R."/>
            <person name="Ferraz L.F."/>
            <person name="Ottoboni L.M."/>
        </authorList>
    </citation>
    <scope>NUCLEOTIDE SEQUENCE [LARGE SCALE GENOMIC DNA]</scope>
    <source>
        <strain evidence="7 8">SO9-6</strain>
    </source>
</reference>
<dbReference type="InterPro" id="IPR027417">
    <property type="entry name" value="P-loop_NTPase"/>
</dbReference>
<accession>A0A0B0DBA1</accession>
<dbReference type="EC" id="3.6.1.-" evidence="3"/>
<dbReference type="InterPro" id="IPR010914">
    <property type="entry name" value="RsgA_GTPase_dom"/>
</dbReference>
<feature type="binding site" evidence="3">
    <location>
        <begin position="227"/>
        <end position="235"/>
    </location>
    <ligand>
        <name>GTP</name>
        <dbReference type="ChEBI" id="CHEBI:37565"/>
    </ligand>
</feature>
<evidence type="ECO:0000256" key="4">
    <source>
        <dbReference type="SAM" id="MobiDB-lite"/>
    </source>
</evidence>
<dbReference type="Proteomes" id="UP000030664">
    <property type="component" value="Unassembled WGS sequence"/>
</dbReference>
<evidence type="ECO:0000313" key="8">
    <source>
        <dbReference type="Proteomes" id="UP000030664"/>
    </source>
</evidence>
<gene>
    <name evidence="3" type="primary">rsgA</name>
    <name evidence="7" type="ORF">AS25_09800</name>
</gene>
<feature type="compositionally biased region" description="Basic residues" evidence="4">
    <location>
        <begin position="14"/>
        <end position="28"/>
    </location>
</feature>
<dbReference type="Gene3D" id="3.40.50.300">
    <property type="entry name" value="P-loop containing nucleotide triphosphate hydrolases"/>
    <property type="match status" value="1"/>
</dbReference>
<comment type="subcellular location">
    <subcellularLocation>
        <location evidence="3">Cytoplasm</location>
    </subcellularLocation>
</comment>
<evidence type="ECO:0000256" key="3">
    <source>
        <dbReference type="HAMAP-Rule" id="MF_01820"/>
    </source>
</evidence>
<dbReference type="GO" id="GO:0019843">
    <property type="term" value="F:rRNA binding"/>
    <property type="evidence" value="ECO:0007669"/>
    <property type="project" value="UniProtKB-KW"/>
</dbReference>
<feature type="region of interest" description="Disordered" evidence="4">
    <location>
        <begin position="1"/>
        <end position="29"/>
    </location>
</feature>
<feature type="region of interest" description="Disordered" evidence="4">
    <location>
        <begin position="352"/>
        <end position="371"/>
    </location>
</feature>
<keyword evidence="3" id="KW-0699">rRNA-binding</keyword>
<dbReference type="Pfam" id="PF03193">
    <property type="entry name" value="RsgA_GTPase"/>
    <property type="match status" value="1"/>
</dbReference>
<dbReference type="GO" id="GO:0046872">
    <property type="term" value="F:metal ion binding"/>
    <property type="evidence" value="ECO:0007669"/>
    <property type="project" value="UniProtKB-KW"/>
</dbReference>
<keyword evidence="3" id="KW-0479">Metal-binding</keyword>
<dbReference type="STRING" id="223184.AS25_09800"/>
<keyword evidence="3" id="KW-0694">RNA-binding</keyword>
<evidence type="ECO:0000259" key="6">
    <source>
        <dbReference type="PROSITE" id="PS51721"/>
    </source>
</evidence>
<evidence type="ECO:0000256" key="1">
    <source>
        <dbReference type="ARBA" id="ARBA00022741"/>
    </source>
</evidence>
<keyword evidence="1 3" id="KW-0547">Nucleotide-binding</keyword>
<keyword evidence="3" id="KW-0378">Hydrolase</keyword>
<organism evidence="7 8">
    <name type="scientific">Kocuria marina</name>
    <dbReference type="NCBI Taxonomy" id="223184"/>
    <lineage>
        <taxon>Bacteria</taxon>
        <taxon>Bacillati</taxon>
        <taxon>Actinomycetota</taxon>
        <taxon>Actinomycetes</taxon>
        <taxon>Micrococcales</taxon>
        <taxon>Micrococcaceae</taxon>
        <taxon>Kocuria</taxon>
    </lineage>
</organism>
<comment type="function">
    <text evidence="3">One of several proteins that assist in the late maturation steps of the functional core of the 30S ribosomal subunit. Helps release RbfA from mature subunits. May play a role in the assembly of ribosomal proteins into the subunit. Circularly permuted GTPase that catalyzes slow GTP hydrolysis, GTPase activity is stimulated by the 30S ribosomal subunit.</text>
</comment>
<dbReference type="PANTHER" id="PTHR32120">
    <property type="entry name" value="SMALL RIBOSOMAL SUBUNIT BIOGENESIS GTPASE RSGA"/>
    <property type="match status" value="1"/>
</dbReference>
<protein>
    <recommendedName>
        <fullName evidence="3">Small ribosomal subunit biogenesis GTPase RsgA</fullName>
        <ecNumber evidence="3">3.6.1.-</ecNumber>
    </recommendedName>
</protein>
<dbReference type="InterPro" id="IPR004881">
    <property type="entry name" value="Ribosome_biogen_GTPase_RsgA"/>
</dbReference>
<feature type="compositionally biased region" description="Basic and acidic residues" evidence="4">
    <location>
        <begin position="1"/>
        <end position="13"/>
    </location>
</feature>
<feature type="binding site" evidence="3">
    <location>
        <position position="311"/>
    </location>
    <ligand>
        <name>Zn(2+)</name>
        <dbReference type="ChEBI" id="CHEBI:29105"/>
    </ligand>
</feature>
<dbReference type="InterPro" id="IPR030378">
    <property type="entry name" value="G_CP_dom"/>
</dbReference>
<dbReference type="GO" id="GO:0005737">
    <property type="term" value="C:cytoplasm"/>
    <property type="evidence" value="ECO:0007669"/>
    <property type="project" value="UniProtKB-SubCell"/>
</dbReference>
<name>A0A0B0DBA1_9MICC</name>
<dbReference type="eggNOG" id="COG1162">
    <property type="taxonomic scope" value="Bacteria"/>
</dbReference>
<feature type="domain" description="EngC GTPase" evidence="5">
    <location>
        <begin position="121"/>
        <end position="285"/>
    </location>
</feature>
<dbReference type="SUPFAM" id="SSF52540">
    <property type="entry name" value="P-loop containing nucleoside triphosphate hydrolases"/>
    <property type="match status" value="1"/>
</dbReference>
<dbReference type="PROSITE" id="PS50936">
    <property type="entry name" value="ENGC_GTPASE"/>
    <property type="match status" value="1"/>
</dbReference>
<keyword evidence="2 3" id="KW-0342">GTP-binding</keyword>
<comment type="similarity">
    <text evidence="3">Belongs to the TRAFAC class YlqF/YawG GTPase family. RsgA subfamily.</text>
</comment>
<sequence>MARRTWDESDVRIRANKRGSRPRTKQRPTHADAVIVRVVAVDRSRYTCVVGEDEEQPRTVTCVRAKELRRRPIVPGDLVGVVGDVTGAPDTLARIVRIEPRTTVLRRSADDTDPVERVIVANADRLVLVLAAASPTPRTGFVDRGLVAAWDAGITPVVCMTKSDLADPTEFLDYLHDLDVITLSTQRATDRGERPEAGIHEESLAVSHDSLERLRSLLDGHVSVFLGPSGVGKSTLVNALTGAQRATGGVNDVTGRGRHTSSSARALTVPGTRPGTWVVDTPGIRSLGLAHVPEEELLNAFTDLVPATADCPRGCLHTEDSPGCALDAWVHRPGASPAAPQRLESLRRLLAASRGQTQRGDSEKQLGQAIT</sequence>
<dbReference type="Gene3D" id="1.10.40.50">
    <property type="entry name" value="Probable gtpase engc, domain 3"/>
    <property type="match status" value="1"/>
</dbReference>
<dbReference type="GO" id="GO:0042274">
    <property type="term" value="P:ribosomal small subunit biogenesis"/>
    <property type="evidence" value="ECO:0007669"/>
    <property type="project" value="UniProtKB-UniRule"/>
</dbReference>
<dbReference type="AlphaFoldDB" id="A0A0B0DBA1"/>
<dbReference type="HAMAP" id="MF_01820">
    <property type="entry name" value="GTPase_RsgA"/>
    <property type="match status" value="1"/>
</dbReference>
<keyword evidence="3" id="KW-0862">Zinc</keyword>
<proteinExistence type="inferred from homology"/>
<evidence type="ECO:0000256" key="2">
    <source>
        <dbReference type="ARBA" id="ARBA00023134"/>
    </source>
</evidence>
<feature type="binding site" evidence="3">
    <location>
        <position position="317"/>
    </location>
    <ligand>
        <name>Zn(2+)</name>
        <dbReference type="ChEBI" id="CHEBI:29105"/>
    </ligand>
</feature>
<feature type="binding site" evidence="3">
    <location>
        <position position="324"/>
    </location>
    <ligand>
        <name>Zn(2+)</name>
        <dbReference type="ChEBI" id="CHEBI:29105"/>
    </ligand>
</feature>
<comment type="cofactor">
    <cofactor evidence="3">
        <name>Zn(2+)</name>
        <dbReference type="ChEBI" id="CHEBI:29105"/>
    </cofactor>
    <text evidence="3">Binds 1 zinc ion per subunit.</text>
</comment>
<comment type="subunit">
    <text evidence="3">Monomer. Associates with 30S ribosomal subunit, binds 16S rRNA.</text>
</comment>
<comment type="caution">
    <text evidence="7">The sequence shown here is derived from an EMBL/GenBank/DDBJ whole genome shotgun (WGS) entry which is preliminary data.</text>
</comment>
<dbReference type="CDD" id="cd01854">
    <property type="entry name" value="YjeQ_EngC"/>
    <property type="match status" value="1"/>
</dbReference>
<keyword evidence="3" id="KW-0690">Ribosome biogenesis</keyword>
<feature type="domain" description="CP-type G" evidence="6">
    <location>
        <begin position="112"/>
        <end position="287"/>
    </location>
</feature>
<dbReference type="GO" id="GO:0003924">
    <property type="term" value="F:GTPase activity"/>
    <property type="evidence" value="ECO:0007669"/>
    <property type="project" value="UniProtKB-UniRule"/>
</dbReference>
<dbReference type="RefSeq" id="WP_035964704.1">
    <property type="nucleotide sequence ID" value="NZ_JROM01000041.1"/>
</dbReference>
<dbReference type="PANTHER" id="PTHR32120:SF11">
    <property type="entry name" value="SMALL RIBOSOMAL SUBUNIT BIOGENESIS GTPASE RSGA 1, MITOCHONDRIAL-RELATED"/>
    <property type="match status" value="1"/>
</dbReference>
<evidence type="ECO:0000259" key="5">
    <source>
        <dbReference type="PROSITE" id="PS50936"/>
    </source>
</evidence>
<dbReference type="GO" id="GO:0005525">
    <property type="term" value="F:GTP binding"/>
    <property type="evidence" value="ECO:0007669"/>
    <property type="project" value="UniProtKB-UniRule"/>
</dbReference>
<keyword evidence="3" id="KW-0963">Cytoplasm</keyword>
<evidence type="ECO:0000313" key="7">
    <source>
        <dbReference type="EMBL" id="KHE74040.1"/>
    </source>
</evidence>